<evidence type="ECO:0000313" key="3">
    <source>
        <dbReference type="EMBL" id="GAK58258.1"/>
    </source>
</evidence>
<dbReference type="InterPro" id="IPR036465">
    <property type="entry name" value="vWFA_dom_sf"/>
</dbReference>
<evidence type="ECO:0000256" key="1">
    <source>
        <dbReference type="SAM" id="Coils"/>
    </source>
</evidence>
<proteinExistence type="predicted"/>
<feature type="domain" description="VWFA" evidence="2">
    <location>
        <begin position="38"/>
        <end position="214"/>
    </location>
</feature>
<dbReference type="eggNOG" id="COG2304">
    <property type="taxonomic scope" value="Bacteria"/>
</dbReference>
<feature type="coiled-coil region" evidence="1">
    <location>
        <begin position="2"/>
        <end position="29"/>
    </location>
</feature>
<reference evidence="3" key="1">
    <citation type="journal article" date="2015" name="PeerJ">
        <title>First genomic representation of candidate bacterial phylum KSB3 points to enhanced environmental sensing as a trigger of wastewater bulking.</title>
        <authorList>
            <person name="Sekiguchi Y."/>
            <person name="Ohashi A."/>
            <person name="Parks D.H."/>
            <person name="Yamauchi T."/>
            <person name="Tyson G.W."/>
            <person name="Hugenholtz P."/>
        </authorList>
    </citation>
    <scope>NUCLEOTIDE SEQUENCE [LARGE SCALE GENOMIC DNA]</scope>
</reference>
<protein>
    <recommendedName>
        <fullName evidence="2">VWFA domain-containing protein</fullName>
    </recommendedName>
</protein>
<accession>A0A081C103</accession>
<dbReference type="InterPro" id="IPR019303">
    <property type="entry name" value="vWA_TerF_C"/>
</dbReference>
<dbReference type="Proteomes" id="UP000030661">
    <property type="component" value="Unassembled WGS sequence"/>
</dbReference>
<keyword evidence="4" id="KW-1185">Reference proteome</keyword>
<keyword evidence="1" id="KW-0175">Coiled coil</keyword>
<sequence length="231" mass="26302">MSQAVQLKRKKAEEHLVQLKKKVTLAVKNAGLEGQRARVALALDISVSMRKMFEQGIVQEVCERLLALGVKFDDNGAVDIFLFGRDDYEVGELSEQNFFEFVEREITSRYRLEGSTNYAGVINRIVKKYTTQPGDPAYVLFVTDGDNHDQSEAEKAIVQASRSPIFWQFVGIGKGMFSFLGKLDTMSGRFIDNANFFALNDIGSISDDELYKRMLTEFPSWLREARQKKLY</sequence>
<gene>
    <name evidence="3" type="ORF">U27_05231</name>
</gene>
<dbReference type="HOGENOM" id="CLU_089656_1_0_0"/>
<evidence type="ECO:0000313" key="4">
    <source>
        <dbReference type="Proteomes" id="UP000030661"/>
    </source>
</evidence>
<name>A0A081C103_VECG1</name>
<dbReference type="PROSITE" id="PS50234">
    <property type="entry name" value="VWFA"/>
    <property type="match status" value="1"/>
</dbReference>
<evidence type="ECO:0000259" key="2">
    <source>
        <dbReference type="PROSITE" id="PS50234"/>
    </source>
</evidence>
<dbReference type="InterPro" id="IPR002035">
    <property type="entry name" value="VWF_A"/>
</dbReference>
<dbReference type="SMART" id="SM00327">
    <property type="entry name" value="VWA"/>
    <property type="match status" value="1"/>
</dbReference>
<dbReference type="Gene3D" id="3.40.50.410">
    <property type="entry name" value="von Willebrand factor, type A domain"/>
    <property type="match status" value="1"/>
</dbReference>
<dbReference type="SUPFAM" id="SSF53300">
    <property type="entry name" value="vWA-like"/>
    <property type="match status" value="1"/>
</dbReference>
<dbReference type="Pfam" id="PF10138">
    <property type="entry name" value="vWA-TerF-like"/>
    <property type="match status" value="1"/>
</dbReference>
<dbReference type="STRING" id="1499967.U27_05231"/>
<dbReference type="EMBL" id="DF820467">
    <property type="protein sequence ID" value="GAK58258.1"/>
    <property type="molecule type" value="Genomic_DNA"/>
</dbReference>
<dbReference type="AlphaFoldDB" id="A0A081C103"/>
<organism evidence="3">
    <name type="scientific">Vecturithrix granuli</name>
    <dbReference type="NCBI Taxonomy" id="1499967"/>
    <lineage>
        <taxon>Bacteria</taxon>
        <taxon>Candidatus Moduliflexota</taxon>
        <taxon>Candidatus Vecturitrichia</taxon>
        <taxon>Candidatus Vecturitrichales</taxon>
        <taxon>Candidatus Vecturitrichaceae</taxon>
        <taxon>Candidatus Vecturithrix</taxon>
    </lineage>
</organism>